<keyword evidence="3" id="KW-1185">Reference proteome</keyword>
<comment type="caution">
    <text evidence="2">The sequence shown here is derived from an EMBL/GenBank/DDBJ whole genome shotgun (WGS) entry which is preliminary data.</text>
</comment>
<dbReference type="HOGENOM" id="CLU_067396_0_0_1"/>
<evidence type="ECO:0000313" key="2">
    <source>
        <dbReference type="EMBL" id="KFH45572.1"/>
    </source>
</evidence>
<dbReference type="OrthoDB" id="5207704at2759"/>
<dbReference type="Proteomes" id="UP000029964">
    <property type="component" value="Unassembled WGS sequence"/>
</dbReference>
<feature type="compositionally biased region" description="Acidic residues" evidence="1">
    <location>
        <begin position="346"/>
        <end position="356"/>
    </location>
</feature>
<name>A0A086T890_HAPC1</name>
<dbReference type="EMBL" id="JPKY01000030">
    <property type="protein sequence ID" value="KFH45572.1"/>
    <property type="molecule type" value="Genomic_DNA"/>
</dbReference>
<reference evidence="3" key="1">
    <citation type="journal article" date="2014" name="Genome Announc.">
        <title>Genome sequence and annotation of Acremonium chrysogenum, producer of the beta-lactam antibiotic cephalosporin C.</title>
        <authorList>
            <person name="Terfehr D."/>
            <person name="Dahlmann T.A."/>
            <person name="Specht T."/>
            <person name="Zadra I."/>
            <person name="Kuernsteiner H."/>
            <person name="Kueck U."/>
        </authorList>
    </citation>
    <scope>NUCLEOTIDE SEQUENCE [LARGE SCALE GENOMIC DNA]</scope>
    <source>
        <strain evidence="3">ATCC 11550 / CBS 779.69 / DSM 880 / IAM 14645 / JCM 23072 / IMI 49137</strain>
    </source>
</reference>
<evidence type="ECO:0000256" key="1">
    <source>
        <dbReference type="SAM" id="MobiDB-lite"/>
    </source>
</evidence>
<sequence>MDNVTVSDSTGDLPSSQRRYLRTRRHGKSLRQRTLSHRVRLTAKRYIEEHPGEAPCRTHRLHGVDCKFTTRGYGPLVPGVQTSGVQTSPEELARYQQDRQHRSRLRHHAEHDFRAHLLNPNGRDFIRQYARGGRIHWKPARSRIPAWSVDEDDALALALSNDPLPCDRQPSLQRRVSLEREEAFCDAKTFKGKVCVKPMPNVSDDDAQVAELYRMGLLYDEAEQRQSAEDAFTLNDIHHDEPVYSVRPARRGRKSNNNKSRGYDGPLPLDLSFSDLGKDDDLAPFLASPESHTSNTNDDSLQHSSSSRRSSRQTSVPLRVIYELATARPSFDVDTSQPPDLMSDSLSDDYDCFSDSELDRDVPSQREVHDATTSGPWVLLGDDS</sequence>
<feature type="region of interest" description="Disordered" evidence="1">
    <location>
        <begin position="331"/>
        <end position="384"/>
    </location>
</feature>
<accession>A0A086T890</accession>
<feature type="compositionally biased region" description="Polar residues" evidence="1">
    <location>
        <begin position="290"/>
        <end position="303"/>
    </location>
</feature>
<organism evidence="2 3">
    <name type="scientific">Hapsidospora chrysogenum (strain ATCC 11550 / CBS 779.69 / DSM 880 / IAM 14645 / JCM 23072 / IMI 49137)</name>
    <name type="common">Acremonium chrysogenum</name>
    <dbReference type="NCBI Taxonomy" id="857340"/>
    <lineage>
        <taxon>Eukaryota</taxon>
        <taxon>Fungi</taxon>
        <taxon>Dikarya</taxon>
        <taxon>Ascomycota</taxon>
        <taxon>Pezizomycotina</taxon>
        <taxon>Sordariomycetes</taxon>
        <taxon>Hypocreomycetidae</taxon>
        <taxon>Hypocreales</taxon>
        <taxon>Bionectriaceae</taxon>
        <taxon>Hapsidospora</taxon>
    </lineage>
</organism>
<gene>
    <name evidence="2" type="ORF">ACRE_036340</name>
</gene>
<feature type="compositionally biased region" description="Basic and acidic residues" evidence="1">
    <location>
        <begin position="357"/>
        <end position="370"/>
    </location>
</feature>
<proteinExistence type="predicted"/>
<feature type="region of interest" description="Disordered" evidence="1">
    <location>
        <begin position="282"/>
        <end position="314"/>
    </location>
</feature>
<evidence type="ECO:0000313" key="3">
    <source>
        <dbReference type="Proteomes" id="UP000029964"/>
    </source>
</evidence>
<protein>
    <submittedName>
        <fullName evidence="2">Uncharacterized protein</fullName>
    </submittedName>
</protein>
<feature type="region of interest" description="Disordered" evidence="1">
    <location>
        <begin position="243"/>
        <end position="267"/>
    </location>
</feature>
<dbReference type="STRING" id="857340.A0A086T890"/>
<dbReference type="AlphaFoldDB" id="A0A086T890"/>